<dbReference type="RefSeq" id="WP_013444163.1">
    <property type="nucleotide sequence ID" value="NC_014734.1"/>
</dbReference>
<dbReference type="NCBIfam" id="TIGR02433">
    <property type="entry name" value="lysidine_TilS_C"/>
    <property type="match status" value="1"/>
</dbReference>
<dbReference type="HAMAP" id="MF_01161">
    <property type="entry name" value="tRNA_Ile_lys_synt"/>
    <property type="match status" value="1"/>
</dbReference>
<dbReference type="PANTHER" id="PTHR43033">
    <property type="entry name" value="TRNA(ILE)-LYSIDINE SYNTHASE-RELATED"/>
    <property type="match status" value="1"/>
</dbReference>
<dbReference type="CDD" id="cd01992">
    <property type="entry name" value="TilS_N"/>
    <property type="match status" value="1"/>
</dbReference>
<evidence type="ECO:0000256" key="6">
    <source>
        <dbReference type="ARBA" id="ARBA00022840"/>
    </source>
</evidence>
<evidence type="ECO:0000256" key="7">
    <source>
        <dbReference type="ARBA" id="ARBA00048539"/>
    </source>
</evidence>
<dbReference type="OrthoDB" id="9807403at2"/>
<comment type="similarity">
    <text evidence="8">Belongs to the tRNA(Ile)-lysidine synthase family.</text>
</comment>
<keyword evidence="11" id="KW-1185">Reference proteome</keyword>
<evidence type="ECO:0000313" key="11">
    <source>
        <dbReference type="Proteomes" id="UP000008718"/>
    </source>
</evidence>
<dbReference type="EMBL" id="CP002345">
    <property type="protein sequence ID" value="ADQ78794.1"/>
    <property type="molecule type" value="Genomic_DNA"/>
</dbReference>
<keyword evidence="2 8" id="KW-0963">Cytoplasm</keyword>
<reference evidence="10 11" key="2">
    <citation type="journal article" date="2011" name="Stand. Genomic Sci.">
        <title>Complete genome sequence of Paludibacter propionicigenes type strain (WB4).</title>
        <authorList>
            <person name="Gronow S."/>
            <person name="Munk C."/>
            <person name="Lapidus A."/>
            <person name="Nolan M."/>
            <person name="Lucas S."/>
            <person name="Hammon N."/>
            <person name="Deshpande S."/>
            <person name="Cheng J.F."/>
            <person name="Tapia R."/>
            <person name="Han C."/>
            <person name="Goodwin L."/>
            <person name="Pitluck S."/>
            <person name="Liolios K."/>
            <person name="Ivanova N."/>
            <person name="Mavromatis K."/>
            <person name="Mikhailova N."/>
            <person name="Pati A."/>
            <person name="Chen A."/>
            <person name="Palaniappan K."/>
            <person name="Land M."/>
            <person name="Hauser L."/>
            <person name="Chang Y.J."/>
            <person name="Jeffries C.D."/>
            <person name="Brambilla E."/>
            <person name="Rohde M."/>
            <person name="Goker M."/>
            <person name="Detter J.C."/>
            <person name="Woyke T."/>
            <person name="Bristow J."/>
            <person name="Eisen J.A."/>
            <person name="Markowitz V."/>
            <person name="Hugenholtz P."/>
            <person name="Kyrpides N.C."/>
            <person name="Klenk H.P."/>
        </authorList>
    </citation>
    <scope>NUCLEOTIDE SEQUENCE [LARGE SCALE GENOMIC DNA]</scope>
    <source>
        <strain evidence="11">DSM 17365 / JCM 13257 / WB4</strain>
    </source>
</reference>
<name>E4T250_PALPW</name>
<evidence type="ECO:0000256" key="4">
    <source>
        <dbReference type="ARBA" id="ARBA00022694"/>
    </source>
</evidence>
<dbReference type="KEGG" id="ppn:Palpr_0638"/>
<dbReference type="InterPro" id="IPR011063">
    <property type="entry name" value="TilS/TtcA_N"/>
</dbReference>
<dbReference type="GO" id="GO:0006400">
    <property type="term" value="P:tRNA modification"/>
    <property type="evidence" value="ECO:0007669"/>
    <property type="project" value="UniProtKB-UniRule"/>
</dbReference>
<evidence type="ECO:0000313" key="10">
    <source>
        <dbReference type="EMBL" id="ADQ78794.1"/>
    </source>
</evidence>
<feature type="binding site" evidence="8">
    <location>
        <begin position="26"/>
        <end position="31"/>
    </location>
    <ligand>
        <name>ATP</name>
        <dbReference type="ChEBI" id="CHEBI:30616"/>
    </ligand>
</feature>
<sequence length="441" mass="50884">MQQKVQSYIERQQLLNPKARVIVGVSGGTDSVVLLHILHVLGYECVVAHCNFHLRMEESDRDEEFVRALSKTMKLPFYSIDFDTVSYADRHGISIEMAARDLRYEWFHDLLKKLDAEAIAVAHHADDSIETMLMNLVRGTGLRGLSGIRPRNKKVIRPLLCCNRQELENYLIRYDLEHVEDSTNASVDYQRNKFRNEVLPLLEEINPSLRQTLYESLKRFEGTTAIYAQAIDTIREKIAETADGLTKLNIDIIKQQVHIPTVMYEILHPFGFSGATIEQVTENLDAVSGKTFYSDTHRLIKDRKYLIISPKDDDTVDEYYITQPDAVIDQPFGLELKTLKLTPDFSISRSAKRVHIDASKLAFPLQLRRWREGDVFYPFGMKQRKKVSDFFIDNKLSLLEKEQSWLLVSGNDIVWIVGQRLDDRFRITGETTEVVELSINN</sequence>
<dbReference type="AlphaFoldDB" id="E4T250"/>
<reference key="1">
    <citation type="submission" date="2010-11" db="EMBL/GenBank/DDBJ databases">
        <title>The complete genome of Paludibacter propionicigenes DSM 17365.</title>
        <authorList>
            <consortium name="US DOE Joint Genome Institute (JGI-PGF)"/>
            <person name="Lucas S."/>
            <person name="Copeland A."/>
            <person name="Lapidus A."/>
            <person name="Bruce D."/>
            <person name="Goodwin L."/>
            <person name="Pitluck S."/>
            <person name="Kyrpides N."/>
            <person name="Mavromatis K."/>
            <person name="Ivanova N."/>
            <person name="Munk A.C."/>
            <person name="Brettin T."/>
            <person name="Detter J.C."/>
            <person name="Han C."/>
            <person name="Tapia R."/>
            <person name="Land M."/>
            <person name="Hauser L."/>
            <person name="Markowitz V."/>
            <person name="Cheng J.-F."/>
            <person name="Hugenholtz P."/>
            <person name="Woyke T."/>
            <person name="Wu D."/>
            <person name="Gronow S."/>
            <person name="Wellnitz S."/>
            <person name="Brambilla E."/>
            <person name="Klenk H.-P."/>
            <person name="Eisen J.A."/>
        </authorList>
    </citation>
    <scope>NUCLEOTIDE SEQUENCE</scope>
    <source>
        <strain>WB4</strain>
    </source>
</reference>
<dbReference type="SMART" id="SM00977">
    <property type="entry name" value="TilS_C"/>
    <property type="match status" value="1"/>
</dbReference>
<evidence type="ECO:0000256" key="8">
    <source>
        <dbReference type="HAMAP-Rule" id="MF_01161"/>
    </source>
</evidence>
<keyword evidence="3 8" id="KW-0436">Ligase</keyword>
<dbReference type="SUPFAM" id="SSF52402">
    <property type="entry name" value="Adenine nucleotide alpha hydrolases-like"/>
    <property type="match status" value="1"/>
</dbReference>
<feature type="domain" description="Lysidine-tRNA(Ile) synthetase C-terminal" evidence="9">
    <location>
        <begin position="365"/>
        <end position="437"/>
    </location>
</feature>
<dbReference type="InterPro" id="IPR014729">
    <property type="entry name" value="Rossmann-like_a/b/a_fold"/>
</dbReference>
<dbReference type="GO" id="GO:0032267">
    <property type="term" value="F:tRNA(Ile)-lysidine synthase activity"/>
    <property type="evidence" value="ECO:0007669"/>
    <property type="project" value="UniProtKB-EC"/>
</dbReference>
<dbReference type="Pfam" id="PF11734">
    <property type="entry name" value="TilS_C"/>
    <property type="match status" value="1"/>
</dbReference>
<keyword evidence="5 8" id="KW-0547">Nucleotide-binding</keyword>
<dbReference type="STRING" id="694427.Palpr_0638"/>
<dbReference type="EC" id="6.3.4.19" evidence="8"/>
<dbReference type="InterPro" id="IPR012094">
    <property type="entry name" value="tRNA_Ile_lys_synt"/>
</dbReference>
<dbReference type="InterPro" id="IPR012796">
    <property type="entry name" value="Lysidine-tRNA-synth_C"/>
</dbReference>
<protein>
    <recommendedName>
        <fullName evidence="8">tRNA(Ile)-lysidine synthase</fullName>
        <ecNumber evidence="8">6.3.4.19</ecNumber>
    </recommendedName>
    <alternativeName>
        <fullName evidence="8">tRNA(Ile)-2-lysyl-cytidine synthase</fullName>
    </alternativeName>
    <alternativeName>
        <fullName evidence="8">tRNA(Ile)-lysidine synthetase</fullName>
    </alternativeName>
</protein>
<dbReference type="SUPFAM" id="SSF56037">
    <property type="entry name" value="PheT/TilS domain"/>
    <property type="match status" value="1"/>
</dbReference>
<dbReference type="eggNOG" id="COG0037">
    <property type="taxonomic scope" value="Bacteria"/>
</dbReference>
<dbReference type="GO" id="GO:0005524">
    <property type="term" value="F:ATP binding"/>
    <property type="evidence" value="ECO:0007669"/>
    <property type="project" value="UniProtKB-UniRule"/>
</dbReference>
<keyword evidence="4 8" id="KW-0819">tRNA processing</keyword>
<dbReference type="HOGENOM" id="CLU_018869_0_1_10"/>
<evidence type="ECO:0000256" key="3">
    <source>
        <dbReference type="ARBA" id="ARBA00022598"/>
    </source>
</evidence>
<dbReference type="GO" id="GO:0005737">
    <property type="term" value="C:cytoplasm"/>
    <property type="evidence" value="ECO:0007669"/>
    <property type="project" value="UniProtKB-SubCell"/>
</dbReference>
<dbReference type="PANTHER" id="PTHR43033:SF1">
    <property type="entry name" value="TRNA(ILE)-LYSIDINE SYNTHASE-RELATED"/>
    <property type="match status" value="1"/>
</dbReference>
<evidence type="ECO:0000256" key="1">
    <source>
        <dbReference type="ARBA" id="ARBA00004496"/>
    </source>
</evidence>
<comment type="domain">
    <text evidence="8">The N-terminal region contains the highly conserved SGGXDS motif, predicted to be a P-loop motif involved in ATP binding.</text>
</comment>
<organism evidence="10 11">
    <name type="scientific">Paludibacter propionicigenes (strain DSM 17365 / JCM 13257 / WB4)</name>
    <dbReference type="NCBI Taxonomy" id="694427"/>
    <lineage>
        <taxon>Bacteria</taxon>
        <taxon>Pseudomonadati</taxon>
        <taxon>Bacteroidota</taxon>
        <taxon>Bacteroidia</taxon>
        <taxon>Bacteroidales</taxon>
        <taxon>Paludibacteraceae</taxon>
        <taxon>Paludibacter</taxon>
    </lineage>
</organism>
<accession>E4T250</accession>
<dbReference type="NCBIfam" id="TIGR02432">
    <property type="entry name" value="lysidine_TilS_N"/>
    <property type="match status" value="1"/>
</dbReference>
<evidence type="ECO:0000256" key="2">
    <source>
        <dbReference type="ARBA" id="ARBA00022490"/>
    </source>
</evidence>
<proteinExistence type="inferred from homology"/>
<comment type="function">
    <text evidence="8">Ligates lysine onto the cytidine present at position 34 of the AUA codon-specific tRNA(Ile) that contains the anticodon CAU, in an ATP-dependent manner. Cytidine is converted to lysidine, thus changing the amino acid specificity of the tRNA from methionine to isoleucine.</text>
</comment>
<dbReference type="InterPro" id="IPR012795">
    <property type="entry name" value="tRNA_Ile_lys_synt_N"/>
</dbReference>
<dbReference type="Pfam" id="PF01171">
    <property type="entry name" value="ATP_bind_3"/>
    <property type="match status" value="1"/>
</dbReference>
<gene>
    <name evidence="8" type="primary">tilS</name>
    <name evidence="10" type="ordered locus">Palpr_0638</name>
</gene>
<keyword evidence="6 8" id="KW-0067">ATP-binding</keyword>
<evidence type="ECO:0000259" key="9">
    <source>
        <dbReference type="SMART" id="SM00977"/>
    </source>
</evidence>
<dbReference type="Proteomes" id="UP000008718">
    <property type="component" value="Chromosome"/>
</dbReference>
<comment type="catalytic activity">
    <reaction evidence="7 8">
        <text>cytidine(34) in tRNA(Ile2) + L-lysine + ATP = lysidine(34) in tRNA(Ile2) + AMP + diphosphate + H(+)</text>
        <dbReference type="Rhea" id="RHEA:43744"/>
        <dbReference type="Rhea" id="RHEA-COMP:10625"/>
        <dbReference type="Rhea" id="RHEA-COMP:10670"/>
        <dbReference type="ChEBI" id="CHEBI:15378"/>
        <dbReference type="ChEBI" id="CHEBI:30616"/>
        <dbReference type="ChEBI" id="CHEBI:32551"/>
        <dbReference type="ChEBI" id="CHEBI:33019"/>
        <dbReference type="ChEBI" id="CHEBI:82748"/>
        <dbReference type="ChEBI" id="CHEBI:83665"/>
        <dbReference type="ChEBI" id="CHEBI:456215"/>
        <dbReference type="EC" id="6.3.4.19"/>
    </reaction>
</comment>
<dbReference type="Gene3D" id="3.40.50.620">
    <property type="entry name" value="HUPs"/>
    <property type="match status" value="1"/>
</dbReference>
<evidence type="ECO:0000256" key="5">
    <source>
        <dbReference type="ARBA" id="ARBA00022741"/>
    </source>
</evidence>
<comment type="subcellular location">
    <subcellularLocation>
        <location evidence="1 8">Cytoplasm</location>
    </subcellularLocation>
</comment>